<evidence type="ECO:0000313" key="4">
    <source>
        <dbReference type="Proteomes" id="UP000078284"/>
    </source>
</evidence>
<feature type="transmembrane region" description="Helical" evidence="2">
    <location>
        <begin position="65"/>
        <end position="86"/>
    </location>
</feature>
<feature type="region of interest" description="Disordered" evidence="1">
    <location>
        <begin position="2108"/>
        <end position="2166"/>
    </location>
</feature>
<feature type="region of interest" description="Disordered" evidence="1">
    <location>
        <begin position="585"/>
        <end position="641"/>
    </location>
</feature>
<feature type="transmembrane region" description="Helical" evidence="2">
    <location>
        <begin position="1969"/>
        <end position="1990"/>
    </location>
</feature>
<feature type="region of interest" description="Disordered" evidence="1">
    <location>
        <begin position="1140"/>
        <end position="1179"/>
    </location>
</feature>
<evidence type="ECO:0000313" key="3">
    <source>
        <dbReference type="EMBL" id="OAO89382.1"/>
    </source>
</evidence>
<feature type="region of interest" description="Disordered" evidence="1">
    <location>
        <begin position="282"/>
        <end position="303"/>
    </location>
</feature>
<feature type="compositionally biased region" description="Basic and acidic residues" evidence="1">
    <location>
        <begin position="2023"/>
        <end position="2086"/>
    </location>
</feature>
<feature type="compositionally biased region" description="Gly residues" evidence="1">
    <location>
        <begin position="607"/>
        <end position="632"/>
    </location>
</feature>
<keyword evidence="2" id="KW-1133">Transmembrane helix</keyword>
<feature type="transmembrane region" description="Helical" evidence="2">
    <location>
        <begin position="1385"/>
        <end position="1404"/>
    </location>
</feature>
<feature type="transmembrane region" description="Helical" evidence="2">
    <location>
        <begin position="2229"/>
        <end position="2252"/>
    </location>
</feature>
<sequence>MAVFKAQTTFAEYDDVNSGGYDAVTGEGGRSSFNGGTSTPSEVFKGYNPVTSEQMEAGRYWASPFTNVLGIGIGVLMSATFAWVFFQTALDLLYWAIPPLRGLLAKQNPAMQGGGMMGMQPQQQQSSSRKFVCVSDEMLQAMEEAGNQASQGGMGGGMPMGGGMGMPMGGGMGMQQAPPSPNFPHKALKFLMAFVMMLSIGASFMVAPNMASADNRIGSTGNSSSDGSQGRLRSSVDSAIADKSYISQTGDTIRGTELVKNGITTDRFVELTSKEQQKLINDMSSAVSKQQAKDKENNTTNPVTQDTATNWLKELQQRPGVGAKLLGNITEQLKPDYVKGNRIFQPFAGPINTAIALMVIALMFFLVMTFAIDLAFLNVPMFQAWVTSAGEGGNGGRKGNFFVSREAMQSLEESENGSNGKSKNQNGIYIKKRFIGMFLLGVYNPVTANAVSNPYILLDSDKGVDSVVESVNSKSQSFPDYGFKLLIQDKKDPKKVEIDKVNYQKLSTEDKKELMKQTFTEVENSSMGGRDRSRLYNFIEEQDEGTASAVRHLSTNVTTDFVSANEIFRPFTSPISTFLEPLTAFADPTTGGQTQQPQTTTPQDPNAGGGQPQQPNGGGQQPQQPGGNGTGTGENSNDARKNNVTVGKMATLGVSSEQGYKADMSSLSGNELRTLGVFISNYYVPFSTQVGNVKDEKDSKEVQDSIVKALTETNAFEKGIAEKISKVVTNASKQSVQPLYFAQSKDGENFEAVDGGNGKKGKHATFYEFLDQISGYAYKRSNELPYPDIKDGVDKNGDKMVSAYKGSVWNYDPNSKKNEGALYWGSADKVDKSHIMFNWNPTSSDGGGQTASQTVMAEIYKYLDPENSVGTSFLDYTEKERGKGSKGETVTKMLEEEKFKKDSSIEAIYKRSMYDWKMYVDAIGNILVDTGKRQYVVVPAAMNPFIFKKKETDSGGKELDFGRAVPINNFVSLALASKGNLVTGKPTQHTAYFNLGNIYDKFSKDTKYKQPALYKFPGSKDVDWTEKQSWSDTGTTLSEGLLDSLTTQFAINSYGVKGDKDWGKWLKRTTESFSVNKGNDIQSYDHDKLTKEKTFPFSFNTNEFNGNDAIYAPRSGLNSKPGHFIIGDLVAFDNLGALNTTTTQPAQPQQGGDQAQQQQQQPQQTPTADTSSDGKPLTLDSYKKNYKVIADKGHEVIKRTPNALWDTDGKPLIDYKDISSDGAFGDKLSPKINEVSVAKNQIARDYGANLFVTYMFAALGGKEGVDKVGFEIGFTRLPTFDGNLALEGAVTEADKKAEKEANVDELMNMAYYFLHPTEGISYFSRWAKTKIGAFFVGWHNDMTGASNAQNTTGYTRYIGFNGFTTMPSLSDMQWTDWMVKSYLDWGIYLIIFVVVIMIFYVAIGEISIQRAILGVGIFSLCLYLPPIAINSSVEFTNSVSNSIYGKKFLYWGIVQQQTYAKKIDEVAKKGEEGKSDDYTIGLMRLQGENNKGLYADNTSIGRTVTLKWMAPKKDNYLYQIEQEIKGSTGNMSPMFQRVLNNTLAGNLSGERYVDSNEALYLYRTYTDIGNYARYYYGNLMGDKVYDTGAVNHDIGDTSASMGNVNMTRQYESYMQGTKENSLTERKEKGFINDEQDAIHGASTDKTKVKRLYAPLSSEPVAKSSQQRISKVNVGDEVGLRKEYFNTTVRNFNNHGQSLQEQIAGGSSATSENLASTASFALFTESPFYYFSWFLYDNGMKFESGKHDTFRNLMMKDNDSFFYNYKIKKESSGYGELKDYMDMGSMFHTIIPYLREVNKPLKEWSSIYGTKPYPEIPTKEEDFANQGDKNSEEYYKYWFNISLARLFNTYTPWVDAMYDTDYAKPENITYGGKKQTIIDPINPKSYEIRPMVFRETITGDDGKLSIYDRVVEKSSILTVVTIFVKALRVEISFRRVVWQALAKPLIQFCGVTLGHSLVISFFMSEGLTDVTGTIVGGIVASAGTFASATAGKVTGSVNDKMFGYGGSEANGKSAPSSTSAQADPETRGSRNVEPELSVREDMRYRRANEEAYGSKERPKDNTNVEDMINRGKENFQESERERYKEQRNYSNDLNDYDLNDIAESRKHTHNHTHNHEHNYQGSADGRGNVPETESLDELAQNRRETQTSDLQKPHSSSRTDAQRELERKKAEADEFALYLAEKSLDGSKSFLTKKYKQISAKEKDYFQKNAGKGSKLVRSTAKVGFTATKIVSLTYTLLIFGALAAIIAIIASVQTLDKSGGNTDSATPNQQGGGGATGMADYFSIDWGQDFSKQLDKIEAEKGVEARNWTEFTIIAMNTMQKTKKDGKAQIIVAGFLNGLKAVETEQKSLTSKPHLAKQMVRYIPGGNLDTPLQFDNTHWHELSPYYNDLKSERGPTGSAYYYPDGFYGITQKFSKAGVEGFLPKRTTPIYERAFKDLGVEMTPDKLNWVRYVGNITNQYNAVFLEKGNWVPGLTAEQSNDTVYVNALILIKFGEMYGYGVNEKTVNLSKSMYKGMIGDEYQKWFLDKGKMIQGAYGMIGGHKNYPADIKNGQSYGVISPDGQAQQGTLFSYLKSQMPPNIQQNVDNSSGFKTYNASRAHYMRARYDLTALLTGVYDVFWASNALGVTPQQTQQPQQPNGGGQTNQSSAIGDKIVAQAKKYAEDTSSNRITYSYAGIGTTQDCSSFVNGILRELGYAIDGKTLTPEPLANGNFNYVRNTSQMVDAVRKKPEVLVKLDGYTGTQGIPRSVLEPILQPGDILLAGDSERNHTAIYVGRNSKDIAKAEPNGIDIEKLYKTYNNERNAKLSIQGIAEKYELNAIMMITKQKQWNMFGHNAEDLGEDNQENTVTVNPVGKYESKEDLFSKLGANLEEHKANYKKYRESQEKPAEEQTEEDVMMKVEPLDYLAESEISIEYFYDSSRDQLSQLIRVKTPDNVFRWVVAVVGLSSWFGYSKYTDHKNYELQQDQLVKEAKERDKKLEELRQKELKNSNSYKFNKQEREEVKDSKLDKDDLDLAKRFNRSEVESHAKAILSINDEKTREYAMNNLPLSKEATTKYFGNAKNIFYGGYNNVNVQIMYTGVDYSETEKNYKANVIAKVVSRNEGQENVAPKVETISLVIEYRSSKPFYYKIPLALLSTYVYTFILRFLVFQEGRISDAYETMVEKDYEQSTNAFWNIYNISPKPPFTVHYANGLKGIFVRLDKDVVVGQEDNMEFTHFEKLADMYNVAHRLGLDMVNIDYMDIVGRISEEALFYNVREVLDAGMYANYKSYTLIDPNQLRNMTQSIMNLENFSRLQAEKEVIMNTLSKTITPIKLIREDGTEEIYNKTRAQLEEDKKFQEAMKAEEKRKKKESKNKKSKTSDVVKENKDESQDKLGDFFESTTILDDSYLNDEVVEEVKVDDVKKPVLRKESEVITRKEEVEVKKEEVKPNIVETEKPNTKETKKDSKVNLFSDSEDEGW</sequence>
<keyword evidence="2" id="KW-0812">Transmembrane</keyword>
<feature type="region of interest" description="Disordered" evidence="1">
    <location>
        <begin position="3338"/>
        <end position="3370"/>
    </location>
</feature>
<accession>A0A178U8G1</accession>
<feature type="region of interest" description="Disordered" evidence="1">
    <location>
        <begin position="3424"/>
        <end position="3459"/>
    </location>
</feature>
<feature type="transmembrane region" description="Helical" evidence="2">
    <location>
        <begin position="187"/>
        <end position="207"/>
    </location>
</feature>
<feature type="compositionally biased region" description="Low complexity" evidence="1">
    <location>
        <begin position="1140"/>
        <end position="1170"/>
    </location>
</feature>
<feature type="compositionally biased region" description="Low complexity" evidence="1">
    <location>
        <begin position="587"/>
        <end position="605"/>
    </location>
</feature>
<feature type="compositionally biased region" description="Basic and acidic residues" evidence="1">
    <location>
        <begin position="3424"/>
        <end position="3447"/>
    </location>
</feature>
<dbReference type="Gene3D" id="3.90.1720.10">
    <property type="entry name" value="endopeptidase domain like (from Nostoc punctiforme)"/>
    <property type="match status" value="1"/>
</dbReference>
<comment type="caution">
    <text evidence="3">The sequence shown here is derived from an EMBL/GenBank/DDBJ whole genome shotgun (WGS) entry which is preliminary data.</text>
</comment>
<gene>
    <name evidence="3" type="ORF">AXX17_ATUG01240</name>
</gene>
<evidence type="ECO:0000256" key="1">
    <source>
        <dbReference type="SAM" id="MobiDB-lite"/>
    </source>
</evidence>
<name>A0A178U8G1_ARATH</name>
<feature type="compositionally biased region" description="Polar residues" evidence="1">
    <location>
        <begin position="2146"/>
        <end position="2158"/>
    </location>
</feature>
<feature type="compositionally biased region" description="Basic and acidic residues" evidence="1">
    <location>
        <begin position="3358"/>
        <end position="3370"/>
    </location>
</feature>
<feature type="region of interest" description="Disordered" evidence="1">
    <location>
        <begin position="2007"/>
        <end position="2094"/>
    </location>
</feature>
<protein>
    <submittedName>
        <fullName evidence="3">Uncharacterized protein</fullName>
    </submittedName>
</protein>
<keyword evidence="2" id="KW-0472">Membrane</keyword>
<feature type="transmembrane region" description="Helical" evidence="2">
    <location>
        <begin position="1411"/>
        <end position="1429"/>
    </location>
</feature>
<dbReference type="EMBL" id="LUHQ01000010">
    <property type="protein sequence ID" value="OAO89382.1"/>
    <property type="molecule type" value="Genomic_DNA"/>
</dbReference>
<dbReference type="Proteomes" id="UP000078284">
    <property type="component" value="Unassembled WGS sequence"/>
</dbReference>
<organism evidence="3 4">
    <name type="scientific">Arabidopsis thaliana</name>
    <name type="common">Mouse-ear cress</name>
    <dbReference type="NCBI Taxonomy" id="3702"/>
    <lineage>
        <taxon>Eukaryota</taxon>
        <taxon>Viridiplantae</taxon>
        <taxon>Streptophyta</taxon>
        <taxon>Embryophyta</taxon>
        <taxon>Tracheophyta</taxon>
        <taxon>Spermatophyta</taxon>
        <taxon>Magnoliopsida</taxon>
        <taxon>eudicotyledons</taxon>
        <taxon>Gunneridae</taxon>
        <taxon>Pentapetalae</taxon>
        <taxon>rosids</taxon>
        <taxon>malvids</taxon>
        <taxon>Brassicales</taxon>
        <taxon>Brassicaceae</taxon>
        <taxon>Camelineae</taxon>
        <taxon>Arabidopsis</taxon>
    </lineage>
</organism>
<feature type="transmembrane region" description="Helical" evidence="2">
    <location>
        <begin position="351"/>
        <end position="372"/>
    </location>
</feature>
<proteinExistence type="predicted"/>
<reference evidence="4" key="1">
    <citation type="journal article" date="2016" name="Proc. Natl. Acad. Sci. U.S.A.">
        <title>Chromosome-level assembly of Arabidopsis thaliana Ler reveals the extent of translocation and inversion polymorphisms.</title>
        <authorList>
            <person name="Zapata L."/>
            <person name="Ding J."/>
            <person name="Willing E.M."/>
            <person name="Hartwig B."/>
            <person name="Bezdan D."/>
            <person name="Jiao W.B."/>
            <person name="Patel V."/>
            <person name="Velikkakam James G."/>
            <person name="Koornneef M."/>
            <person name="Ossowski S."/>
            <person name="Schneeberger K."/>
        </authorList>
    </citation>
    <scope>NUCLEOTIDE SEQUENCE [LARGE SCALE GENOMIC DNA]</scope>
    <source>
        <strain evidence="4">cv. Landsberg erecta</strain>
    </source>
</reference>
<feature type="compositionally biased region" description="Basic residues" evidence="1">
    <location>
        <begin position="3347"/>
        <end position="3357"/>
    </location>
</feature>
<evidence type="ECO:0000256" key="2">
    <source>
        <dbReference type="SAM" id="Phobius"/>
    </source>
</evidence>